<dbReference type="RefSeq" id="WP_304276280.1">
    <property type="nucleotide sequence ID" value="NZ_QFQZ01000017.1"/>
</dbReference>
<dbReference type="AlphaFoldDB" id="A0A2W5VBT8"/>
<gene>
    <name evidence="2" type="ORF">DI526_07625</name>
</gene>
<organism evidence="2 3">
    <name type="scientific">Caulobacter segnis</name>
    <dbReference type="NCBI Taxonomy" id="88688"/>
    <lineage>
        <taxon>Bacteria</taxon>
        <taxon>Pseudomonadati</taxon>
        <taxon>Pseudomonadota</taxon>
        <taxon>Alphaproteobacteria</taxon>
        <taxon>Caulobacterales</taxon>
        <taxon>Caulobacteraceae</taxon>
        <taxon>Caulobacter</taxon>
    </lineage>
</organism>
<dbReference type="Proteomes" id="UP000249393">
    <property type="component" value="Unassembled WGS sequence"/>
</dbReference>
<feature type="region of interest" description="Disordered" evidence="1">
    <location>
        <begin position="1"/>
        <end position="30"/>
    </location>
</feature>
<reference evidence="2 3" key="1">
    <citation type="submission" date="2017-08" db="EMBL/GenBank/DDBJ databases">
        <title>Infants hospitalized years apart are colonized by the same room-sourced microbial strains.</title>
        <authorList>
            <person name="Brooks B."/>
            <person name="Olm M.R."/>
            <person name="Firek B.A."/>
            <person name="Baker R."/>
            <person name="Thomas B.C."/>
            <person name="Morowitz M.J."/>
            <person name="Banfield J.F."/>
        </authorList>
    </citation>
    <scope>NUCLEOTIDE SEQUENCE [LARGE SCALE GENOMIC DNA]</scope>
    <source>
        <strain evidence="2">S2_003_000_R2_4</strain>
    </source>
</reference>
<protein>
    <submittedName>
        <fullName evidence="2">Uncharacterized protein</fullName>
    </submittedName>
</protein>
<accession>A0A2W5VBT8</accession>
<evidence type="ECO:0000313" key="3">
    <source>
        <dbReference type="Proteomes" id="UP000249393"/>
    </source>
</evidence>
<proteinExistence type="predicted"/>
<comment type="caution">
    <text evidence="2">The sequence shown here is derived from an EMBL/GenBank/DDBJ whole genome shotgun (WGS) entry which is preliminary data.</text>
</comment>
<sequence>MSRRDDRWAGRVAQGRRRAPPLRGRPEAGP</sequence>
<evidence type="ECO:0000256" key="1">
    <source>
        <dbReference type="SAM" id="MobiDB-lite"/>
    </source>
</evidence>
<name>A0A2W5VBT8_9CAUL</name>
<evidence type="ECO:0000313" key="2">
    <source>
        <dbReference type="EMBL" id="PZR35303.1"/>
    </source>
</evidence>
<dbReference type="EMBL" id="QFQZ01000017">
    <property type="protein sequence ID" value="PZR35303.1"/>
    <property type="molecule type" value="Genomic_DNA"/>
</dbReference>